<comment type="caution">
    <text evidence="1">The sequence shown here is derived from an EMBL/GenBank/DDBJ whole genome shotgun (WGS) entry which is preliminary data.</text>
</comment>
<gene>
    <name evidence="1" type="ORF">LCGC14_0861820</name>
</gene>
<accession>A0A0F9RRU1</accession>
<evidence type="ECO:0008006" key="2">
    <source>
        <dbReference type="Google" id="ProtNLM"/>
    </source>
</evidence>
<protein>
    <recommendedName>
        <fullName evidence="2">HNH domain-containing protein</fullName>
    </recommendedName>
</protein>
<sequence>MKRTRLKPSKTQINRYSKARIQKFYDEFSERHALIKRCGGYPLVYYEIYNPYKKEPVFIPRVRCNGGVCEICGKPALAEDGLEPHEERRRSHGATVSLSDSLMVHRACHNGKHPGVRLEWIK</sequence>
<dbReference type="EMBL" id="LAZR01002617">
    <property type="protein sequence ID" value="KKN27706.1"/>
    <property type="molecule type" value="Genomic_DNA"/>
</dbReference>
<organism evidence="1">
    <name type="scientific">marine sediment metagenome</name>
    <dbReference type="NCBI Taxonomy" id="412755"/>
    <lineage>
        <taxon>unclassified sequences</taxon>
        <taxon>metagenomes</taxon>
        <taxon>ecological metagenomes</taxon>
    </lineage>
</organism>
<reference evidence="1" key="1">
    <citation type="journal article" date="2015" name="Nature">
        <title>Complex archaea that bridge the gap between prokaryotes and eukaryotes.</title>
        <authorList>
            <person name="Spang A."/>
            <person name="Saw J.H."/>
            <person name="Jorgensen S.L."/>
            <person name="Zaremba-Niedzwiedzka K."/>
            <person name="Martijn J."/>
            <person name="Lind A.E."/>
            <person name="van Eijk R."/>
            <person name="Schleper C."/>
            <person name="Guy L."/>
            <person name="Ettema T.J."/>
        </authorList>
    </citation>
    <scope>NUCLEOTIDE SEQUENCE</scope>
</reference>
<name>A0A0F9RRU1_9ZZZZ</name>
<proteinExistence type="predicted"/>
<dbReference type="AlphaFoldDB" id="A0A0F9RRU1"/>
<evidence type="ECO:0000313" key="1">
    <source>
        <dbReference type="EMBL" id="KKN27706.1"/>
    </source>
</evidence>